<dbReference type="VEuPathDB" id="FungiDB:ASPTUDRAFT_39535"/>
<reference evidence="3" key="1">
    <citation type="journal article" date="2017" name="Genome Biol.">
        <title>Comparative genomics reveals high biological diversity and specific adaptations in the industrially and medically important fungal genus Aspergillus.</title>
        <authorList>
            <person name="de Vries R.P."/>
            <person name="Riley R."/>
            <person name="Wiebenga A."/>
            <person name="Aguilar-Osorio G."/>
            <person name="Amillis S."/>
            <person name="Uchima C.A."/>
            <person name="Anderluh G."/>
            <person name="Asadollahi M."/>
            <person name="Askin M."/>
            <person name="Barry K."/>
            <person name="Battaglia E."/>
            <person name="Bayram O."/>
            <person name="Benocci T."/>
            <person name="Braus-Stromeyer S.A."/>
            <person name="Caldana C."/>
            <person name="Canovas D."/>
            <person name="Cerqueira G.C."/>
            <person name="Chen F."/>
            <person name="Chen W."/>
            <person name="Choi C."/>
            <person name="Clum A."/>
            <person name="Dos Santos R.A."/>
            <person name="Damasio A.R."/>
            <person name="Diallinas G."/>
            <person name="Emri T."/>
            <person name="Fekete E."/>
            <person name="Flipphi M."/>
            <person name="Freyberg S."/>
            <person name="Gallo A."/>
            <person name="Gournas C."/>
            <person name="Habgood R."/>
            <person name="Hainaut M."/>
            <person name="Harispe M.L."/>
            <person name="Henrissat B."/>
            <person name="Hilden K.S."/>
            <person name="Hope R."/>
            <person name="Hossain A."/>
            <person name="Karabika E."/>
            <person name="Karaffa L."/>
            <person name="Karanyi Z."/>
            <person name="Krasevec N."/>
            <person name="Kuo A."/>
            <person name="Kusch H."/>
            <person name="LaButti K."/>
            <person name="Lagendijk E.L."/>
            <person name="Lapidus A."/>
            <person name="Levasseur A."/>
            <person name="Lindquist E."/>
            <person name="Lipzen A."/>
            <person name="Logrieco A.F."/>
            <person name="MacCabe A."/>
            <person name="Maekelae M.R."/>
            <person name="Malavazi I."/>
            <person name="Melin P."/>
            <person name="Meyer V."/>
            <person name="Mielnichuk N."/>
            <person name="Miskei M."/>
            <person name="Molnar A.P."/>
            <person name="Mule G."/>
            <person name="Ngan C.Y."/>
            <person name="Orejas M."/>
            <person name="Orosz E."/>
            <person name="Ouedraogo J.P."/>
            <person name="Overkamp K.M."/>
            <person name="Park H.-S."/>
            <person name="Perrone G."/>
            <person name="Piumi F."/>
            <person name="Punt P.J."/>
            <person name="Ram A.F."/>
            <person name="Ramon A."/>
            <person name="Rauscher S."/>
            <person name="Record E."/>
            <person name="Riano-Pachon D.M."/>
            <person name="Robert V."/>
            <person name="Roehrig J."/>
            <person name="Ruller R."/>
            <person name="Salamov A."/>
            <person name="Salih N.S."/>
            <person name="Samson R.A."/>
            <person name="Sandor E."/>
            <person name="Sanguinetti M."/>
            <person name="Schuetze T."/>
            <person name="Sepcic K."/>
            <person name="Shelest E."/>
            <person name="Sherlock G."/>
            <person name="Sophianopoulou V."/>
            <person name="Squina F.M."/>
            <person name="Sun H."/>
            <person name="Susca A."/>
            <person name="Todd R.B."/>
            <person name="Tsang A."/>
            <person name="Unkles S.E."/>
            <person name="van de Wiele N."/>
            <person name="van Rossen-Uffink D."/>
            <person name="Oliveira J.V."/>
            <person name="Vesth T.C."/>
            <person name="Visser J."/>
            <person name="Yu J.-H."/>
            <person name="Zhou M."/>
            <person name="Andersen M.R."/>
            <person name="Archer D.B."/>
            <person name="Baker S.E."/>
            <person name="Benoit I."/>
            <person name="Brakhage A.A."/>
            <person name="Braus G.H."/>
            <person name="Fischer R."/>
            <person name="Frisvad J.C."/>
            <person name="Goldman G.H."/>
            <person name="Houbraken J."/>
            <person name="Oakley B."/>
            <person name="Pocsi I."/>
            <person name="Scazzocchio C."/>
            <person name="Seiboth B."/>
            <person name="vanKuyk P.A."/>
            <person name="Wortman J."/>
            <person name="Dyer P.S."/>
            <person name="Grigoriev I.V."/>
        </authorList>
    </citation>
    <scope>NUCLEOTIDE SEQUENCE [LARGE SCALE GENOMIC DNA]</scope>
    <source>
        <strain evidence="3">CBS 134.48</strain>
    </source>
</reference>
<evidence type="ECO:0000313" key="3">
    <source>
        <dbReference type="Proteomes" id="UP000184304"/>
    </source>
</evidence>
<proteinExistence type="predicted"/>
<evidence type="ECO:0000256" key="1">
    <source>
        <dbReference type="SAM" id="MobiDB-lite"/>
    </source>
</evidence>
<dbReference type="AlphaFoldDB" id="A0A1L9NBC3"/>
<dbReference type="EMBL" id="KV878187">
    <property type="protein sequence ID" value="OJI86597.1"/>
    <property type="molecule type" value="Genomic_DNA"/>
</dbReference>
<organism evidence="2 3">
    <name type="scientific">Aspergillus tubingensis (strain CBS 134.48)</name>
    <dbReference type="NCBI Taxonomy" id="767770"/>
    <lineage>
        <taxon>Eukaryota</taxon>
        <taxon>Fungi</taxon>
        <taxon>Dikarya</taxon>
        <taxon>Ascomycota</taxon>
        <taxon>Pezizomycotina</taxon>
        <taxon>Eurotiomycetes</taxon>
        <taxon>Eurotiomycetidae</taxon>
        <taxon>Eurotiales</taxon>
        <taxon>Aspergillaceae</taxon>
        <taxon>Aspergillus</taxon>
        <taxon>Aspergillus subgen. Circumdati</taxon>
    </lineage>
</organism>
<feature type="region of interest" description="Disordered" evidence="1">
    <location>
        <begin position="1"/>
        <end position="22"/>
    </location>
</feature>
<gene>
    <name evidence="2" type="ORF">ASPTUDRAFT_39535</name>
</gene>
<dbReference type="Proteomes" id="UP000184304">
    <property type="component" value="Unassembled WGS sequence"/>
</dbReference>
<protein>
    <submittedName>
        <fullName evidence="2">Uncharacterized protein</fullName>
    </submittedName>
</protein>
<accession>A0A1L9NBC3</accession>
<feature type="non-terminal residue" evidence="2">
    <location>
        <position position="1"/>
    </location>
</feature>
<evidence type="ECO:0000313" key="2">
    <source>
        <dbReference type="EMBL" id="OJI86597.1"/>
    </source>
</evidence>
<sequence>MKECGVCPGGKRSLAGKGPLDRSFQAPLSVGKSLMSEPERAVQEGKSAKGKFAPTATGEILLWPFAIDSSYPNNRSSTWGATTVLDKREWYEELEKRKSNGK</sequence>
<name>A0A1L9NBC3_ASPTC</name>
<keyword evidence="3" id="KW-1185">Reference proteome</keyword>